<evidence type="ECO:0000256" key="2">
    <source>
        <dbReference type="SAM" id="Phobius"/>
    </source>
</evidence>
<keyword evidence="1" id="KW-0175">Coiled coil</keyword>
<evidence type="ECO:0000256" key="1">
    <source>
        <dbReference type="SAM" id="Coils"/>
    </source>
</evidence>
<dbReference type="Proteomes" id="UP001153069">
    <property type="component" value="Unassembled WGS sequence"/>
</dbReference>
<dbReference type="SUPFAM" id="SSF52540">
    <property type="entry name" value="P-loop containing nucleoside triphosphate hydrolases"/>
    <property type="match status" value="1"/>
</dbReference>
<dbReference type="GO" id="GO:0016020">
    <property type="term" value="C:membrane"/>
    <property type="evidence" value="ECO:0007669"/>
    <property type="project" value="InterPro"/>
</dbReference>
<comment type="caution">
    <text evidence="3">The sequence shown here is derived from an EMBL/GenBank/DDBJ whole genome shotgun (WGS) entry which is preliminary data.</text>
</comment>
<gene>
    <name evidence="3" type="ORF">SEMRO_158_G071690.1</name>
</gene>
<organism evidence="3 4">
    <name type="scientific">Seminavis robusta</name>
    <dbReference type="NCBI Taxonomy" id="568900"/>
    <lineage>
        <taxon>Eukaryota</taxon>
        <taxon>Sar</taxon>
        <taxon>Stramenopiles</taxon>
        <taxon>Ochrophyta</taxon>
        <taxon>Bacillariophyta</taxon>
        <taxon>Bacillariophyceae</taxon>
        <taxon>Bacillariophycidae</taxon>
        <taxon>Naviculales</taxon>
        <taxon>Naviculaceae</taxon>
        <taxon>Seminavis</taxon>
    </lineage>
</organism>
<keyword evidence="2" id="KW-0472">Membrane</keyword>
<evidence type="ECO:0000313" key="4">
    <source>
        <dbReference type="Proteomes" id="UP001153069"/>
    </source>
</evidence>
<dbReference type="Gene3D" id="3.40.50.300">
    <property type="entry name" value="P-loop containing nucleotide triphosphate hydrolases"/>
    <property type="match status" value="1"/>
</dbReference>
<dbReference type="InterPro" id="IPR027417">
    <property type="entry name" value="P-loop_NTPase"/>
</dbReference>
<proteinExistence type="predicted"/>
<feature type="coiled-coil region" evidence="1">
    <location>
        <begin position="2"/>
        <end position="62"/>
    </location>
</feature>
<feature type="transmembrane region" description="Helical" evidence="2">
    <location>
        <begin position="64"/>
        <end position="83"/>
    </location>
</feature>
<dbReference type="Pfam" id="PF03567">
    <property type="entry name" value="Sulfotransfer_2"/>
    <property type="match status" value="1"/>
</dbReference>
<dbReference type="InterPro" id="IPR005331">
    <property type="entry name" value="Sulfotransferase"/>
</dbReference>
<name>A0A9N8H6V3_9STRA</name>
<sequence>MVKQSLHEQRKLSDAMAAAEKERAAAIAERLAYQQKLQEIAAAEAAEALEALEATRELARGRGIARLVMTLVGVVLIGTYSFFKEEHLLVMESNNNATNVQTKFASAVSSDSSLPSQLPSLHDYSINMSSLPLPSMEPFDMSQFTAIHLYHVRKAGGSTVRRYLEKVAKHHKMKYSVNEGYCYRGNQKRPKTLMITMVRDPLARAESSYWFEGEVNASNPHSFRDWVKKQKVKGWRKAVDERGTFVWGCASNCLTKWFSGGVPGNVTKAKHVLEHDFHLIIQQNRMDDLRYKRWISYMLDVPGVRMEHKNPSRKNHLARLASAGPTPQDREHLKEINQDDFELLDYILPRRSDLDGYIY</sequence>
<evidence type="ECO:0000313" key="3">
    <source>
        <dbReference type="EMBL" id="CAB9503201.1"/>
    </source>
</evidence>
<keyword evidence="2" id="KW-1133">Transmembrane helix</keyword>
<accession>A0A9N8H6V3</accession>
<dbReference type="AlphaFoldDB" id="A0A9N8H6V3"/>
<reference evidence="3" key="1">
    <citation type="submission" date="2020-06" db="EMBL/GenBank/DDBJ databases">
        <authorList>
            <consortium name="Plant Systems Biology data submission"/>
        </authorList>
    </citation>
    <scope>NUCLEOTIDE SEQUENCE</scope>
    <source>
        <strain evidence="3">D6</strain>
    </source>
</reference>
<keyword evidence="4" id="KW-1185">Reference proteome</keyword>
<dbReference type="GO" id="GO:0008146">
    <property type="term" value="F:sulfotransferase activity"/>
    <property type="evidence" value="ECO:0007669"/>
    <property type="project" value="InterPro"/>
</dbReference>
<keyword evidence="2" id="KW-0812">Transmembrane</keyword>
<dbReference type="OrthoDB" id="48777at2759"/>
<dbReference type="EMBL" id="CAICTM010000157">
    <property type="protein sequence ID" value="CAB9503201.1"/>
    <property type="molecule type" value="Genomic_DNA"/>
</dbReference>
<protein>
    <submittedName>
        <fullName evidence="3">Uncharacterized protein</fullName>
    </submittedName>
</protein>